<organism evidence="9 10">
    <name type="scientific">Gammaproteobacteria bacterium LSUCC0057</name>
    <dbReference type="NCBI Taxonomy" id="2559237"/>
    <lineage>
        <taxon>Bacteria</taxon>
        <taxon>Pseudomonadati</taxon>
        <taxon>Pseudomonadota</taxon>
        <taxon>Gammaproteobacteria</taxon>
        <taxon>Cellvibrionales</taxon>
        <taxon>Porticoccaceae</taxon>
        <taxon>SAR92 clade</taxon>
    </lineage>
</organism>
<proteinExistence type="inferred from homology"/>
<dbReference type="AlphaFoldDB" id="A0A4Y8UJ47"/>
<dbReference type="GO" id="GO:0005886">
    <property type="term" value="C:plasma membrane"/>
    <property type="evidence" value="ECO:0007669"/>
    <property type="project" value="UniProtKB-SubCell"/>
</dbReference>
<keyword evidence="7" id="KW-0653">Protein transport</keyword>
<dbReference type="PANTHER" id="PTHR30558">
    <property type="entry name" value="EXBD MEMBRANE COMPONENT OF PMF-DRIVEN MACROMOLECULE IMPORT SYSTEM"/>
    <property type="match status" value="1"/>
</dbReference>
<comment type="caution">
    <text evidence="9">The sequence shown here is derived from an EMBL/GenBank/DDBJ whole genome shotgun (WGS) entry which is preliminary data.</text>
</comment>
<evidence type="ECO:0000256" key="1">
    <source>
        <dbReference type="ARBA" id="ARBA00004162"/>
    </source>
</evidence>
<evidence type="ECO:0000256" key="5">
    <source>
        <dbReference type="ARBA" id="ARBA00022989"/>
    </source>
</evidence>
<evidence type="ECO:0000313" key="9">
    <source>
        <dbReference type="EMBL" id="TFH67847.1"/>
    </source>
</evidence>
<dbReference type="GO" id="GO:0015031">
    <property type="term" value="P:protein transport"/>
    <property type="evidence" value="ECO:0007669"/>
    <property type="project" value="UniProtKB-KW"/>
</dbReference>
<dbReference type="GO" id="GO:0022857">
    <property type="term" value="F:transmembrane transporter activity"/>
    <property type="evidence" value="ECO:0007669"/>
    <property type="project" value="InterPro"/>
</dbReference>
<dbReference type="Pfam" id="PF02472">
    <property type="entry name" value="ExbD"/>
    <property type="match status" value="1"/>
</dbReference>
<dbReference type="Gene3D" id="3.30.420.270">
    <property type="match status" value="1"/>
</dbReference>
<keyword evidence="5 8" id="KW-1133">Transmembrane helix</keyword>
<dbReference type="OrthoDB" id="9793581at2"/>
<evidence type="ECO:0000256" key="8">
    <source>
        <dbReference type="SAM" id="Phobius"/>
    </source>
</evidence>
<evidence type="ECO:0000256" key="6">
    <source>
        <dbReference type="ARBA" id="ARBA00023136"/>
    </source>
</evidence>
<comment type="subcellular location">
    <subcellularLocation>
        <location evidence="1">Cell membrane</location>
        <topology evidence="1">Single-pass membrane protein</topology>
    </subcellularLocation>
    <subcellularLocation>
        <location evidence="7">Cell membrane</location>
        <topology evidence="7">Single-pass type II membrane protein</topology>
    </subcellularLocation>
</comment>
<dbReference type="EMBL" id="SPIA01000002">
    <property type="protein sequence ID" value="TFH67847.1"/>
    <property type="molecule type" value="Genomic_DNA"/>
</dbReference>
<feature type="transmembrane region" description="Helical" evidence="8">
    <location>
        <begin position="20"/>
        <end position="38"/>
    </location>
</feature>
<keyword evidence="3" id="KW-1003">Cell membrane</keyword>
<reference evidence="9 10" key="1">
    <citation type="submission" date="2019-03" db="EMBL/GenBank/DDBJ databases">
        <title>Draft genome of Gammaproteobacteria bacterium LSUCC0057, a member of the SAR92 clade.</title>
        <authorList>
            <person name="Lanclos V.C."/>
            <person name="Doiron C."/>
            <person name="Henson M.W."/>
            <person name="Thrash J.C."/>
        </authorList>
    </citation>
    <scope>NUCLEOTIDE SEQUENCE [LARGE SCALE GENOMIC DNA]</scope>
    <source>
        <strain evidence="9 10">LSUCC0057</strain>
    </source>
</reference>
<evidence type="ECO:0000256" key="3">
    <source>
        <dbReference type="ARBA" id="ARBA00022475"/>
    </source>
</evidence>
<sequence>MRTRNRKSQPQGQAIDLTPMLDVVFIMLIFFIVTASFIKTPGVEVNKVDAMTGDSYKKVGILAAVTETNEIWIDKKRVEESALKINLKRLYSENPKGGMVIQADNESSIETVAKIADAARDIGISPVAISVEND</sequence>
<keyword evidence="6 8" id="KW-0472">Membrane</keyword>
<keyword evidence="7" id="KW-0813">Transport</keyword>
<gene>
    <name evidence="9" type="ORF">E3W66_06270</name>
</gene>
<keyword evidence="10" id="KW-1185">Reference proteome</keyword>
<evidence type="ECO:0000313" key="10">
    <source>
        <dbReference type="Proteomes" id="UP000298133"/>
    </source>
</evidence>
<keyword evidence="4 7" id="KW-0812">Transmembrane</keyword>
<evidence type="ECO:0000256" key="2">
    <source>
        <dbReference type="ARBA" id="ARBA00005811"/>
    </source>
</evidence>
<comment type="similarity">
    <text evidence="2 7">Belongs to the ExbD/TolR family.</text>
</comment>
<evidence type="ECO:0000256" key="7">
    <source>
        <dbReference type="RuleBase" id="RU003879"/>
    </source>
</evidence>
<accession>A0A4Y8UJ47</accession>
<dbReference type="InterPro" id="IPR003400">
    <property type="entry name" value="ExbD"/>
</dbReference>
<evidence type="ECO:0000256" key="4">
    <source>
        <dbReference type="ARBA" id="ARBA00022692"/>
    </source>
</evidence>
<name>A0A4Y8UJ47_9GAMM</name>
<protein>
    <submittedName>
        <fullName evidence="9">Biopolymer transporter ExbD</fullName>
    </submittedName>
</protein>
<dbReference type="PANTHER" id="PTHR30558:SF13">
    <property type="entry name" value="BIOPOLYMER TRANSPORT PROTEIN EXBD2"/>
    <property type="match status" value="1"/>
</dbReference>
<dbReference type="Proteomes" id="UP000298133">
    <property type="component" value="Unassembled WGS sequence"/>
</dbReference>